<reference evidence="4 5" key="1">
    <citation type="submission" date="2021-03" db="EMBL/GenBank/DDBJ databases">
        <title>Genomic Encyclopedia of Type Strains, Phase III (KMG-III): the genomes of soil and plant-associated and newly described type strains.</title>
        <authorList>
            <person name="Whitman W."/>
        </authorList>
    </citation>
    <scope>NUCLEOTIDE SEQUENCE [LARGE SCALE GENOMIC DNA]</scope>
    <source>
        <strain evidence="4 5">IMMIB AFH-6</strain>
    </source>
</reference>
<dbReference type="InterPro" id="IPR012171">
    <property type="entry name" value="Fatty_acid_desaturase"/>
</dbReference>
<evidence type="ECO:0000313" key="5">
    <source>
        <dbReference type="Proteomes" id="UP000781958"/>
    </source>
</evidence>
<dbReference type="Proteomes" id="UP000781958">
    <property type="component" value="Unassembled WGS sequence"/>
</dbReference>
<keyword evidence="4" id="KW-0560">Oxidoreductase</keyword>
<protein>
    <submittedName>
        <fullName evidence="4">Omega-6 fatty acid desaturase (Delta-12 desaturase)</fullName>
        <ecNumber evidence="4">1.14.19.-</ecNumber>
    </submittedName>
</protein>
<evidence type="ECO:0000259" key="3">
    <source>
        <dbReference type="Pfam" id="PF00487"/>
    </source>
</evidence>
<gene>
    <name evidence="4" type="ORF">J2851_000685</name>
</gene>
<feature type="transmembrane region" description="Helical" evidence="2">
    <location>
        <begin position="237"/>
        <end position="255"/>
    </location>
</feature>
<proteinExistence type="predicted"/>
<dbReference type="EMBL" id="JAGINP010000002">
    <property type="protein sequence ID" value="MBP2290943.1"/>
    <property type="molecule type" value="Genomic_DNA"/>
</dbReference>
<dbReference type="Pfam" id="PF00487">
    <property type="entry name" value="FA_desaturase"/>
    <property type="match status" value="1"/>
</dbReference>
<feature type="domain" description="Fatty acid desaturase" evidence="3">
    <location>
        <begin position="78"/>
        <end position="322"/>
    </location>
</feature>
<dbReference type="PANTHER" id="PTHR19353">
    <property type="entry name" value="FATTY ACID DESATURASE 2"/>
    <property type="match status" value="1"/>
</dbReference>
<dbReference type="CDD" id="cd03507">
    <property type="entry name" value="Delta12-FADS-like"/>
    <property type="match status" value="1"/>
</dbReference>
<feature type="transmembrane region" description="Helical" evidence="2">
    <location>
        <begin position="78"/>
        <end position="96"/>
    </location>
</feature>
<sequence>MTSAAMGAPQAGATVSNTESPPSTDEKARKRAARYWAERTAPYKDPSVARSVGQLASTLGPLVGLVVVMALTLEVGYWFTLLLAVPAALFLARLWILQHDCGHGAFFKSGKANDWVGRCLGVITVTPYEMWRRDHAIHHATSGNLDKRGTGDIDTLTVREYLALSPFKRFTYRLYRHPLVLFGLGPTFLFLWKFRFPLGDQVRDRKAWVSVLTTNAMIIAALALFALAFGLAPVLKVWLPVVLLAATIGIWMFYVQHQFEAVYWRHEPEWDFHEAAIHGCSFYDLPGWLHWMTAYVGYHHVHHLASRVPNYRLRDCHRSIPELQAVQAISLKDSLKTVRLALFDEDSRRLIGFRELRAMGVA</sequence>
<keyword evidence="2" id="KW-0812">Transmembrane</keyword>
<dbReference type="RefSeq" id="WP_209764007.1">
    <property type="nucleotide sequence ID" value="NZ_JAGINP010000002.1"/>
</dbReference>
<name>A0ABS4SED6_9PROT</name>
<keyword evidence="5" id="KW-1185">Reference proteome</keyword>
<dbReference type="InterPro" id="IPR005804">
    <property type="entry name" value="FA_desaturase_dom"/>
</dbReference>
<feature type="compositionally biased region" description="Polar residues" evidence="1">
    <location>
        <begin position="13"/>
        <end position="23"/>
    </location>
</feature>
<dbReference type="GO" id="GO:0016491">
    <property type="term" value="F:oxidoreductase activity"/>
    <property type="evidence" value="ECO:0007669"/>
    <property type="project" value="UniProtKB-KW"/>
</dbReference>
<evidence type="ECO:0000256" key="1">
    <source>
        <dbReference type="SAM" id="MobiDB-lite"/>
    </source>
</evidence>
<evidence type="ECO:0000256" key="2">
    <source>
        <dbReference type="SAM" id="Phobius"/>
    </source>
</evidence>
<evidence type="ECO:0000313" key="4">
    <source>
        <dbReference type="EMBL" id="MBP2290943.1"/>
    </source>
</evidence>
<comment type="caution">
    <text evidence="4">The sequence shown here is derived from an EMBL/GenBank/DDBJ whole genome shotgun (WGS) entry which is preliminary data.</text>
</comment>
<keyword evidence="2" id="KW-0472">Membrane</keyword>
<dbReference type="PANTHER" id="PTHR19353:SF73">
    <property type="entry name" value="FATTY ACID DESATURASE"/>
    <property type="match status" value="1"/>
</dbReference>
<feature type="transmembrane region" description="Helical" evidence="2">
    <location>
        <begin position="207"/>
        <end position="231"/>
    </location>
</feature>
<feature type="transmembrane region" description="Helical" evidence="2">
    <location>
        <begin position="174"/>
        <end position="195"/>
    </location>
</feature>
<keyword evidence="2" id="KW-1133">Transmembrane helix</keyword>
<feature type="transmembrane region" description="Helical" evidence="2">
    <location>
        <begin position="52"/>
        <end position="71"/>
    </location>
</feature>
<accession>A0ABS4SED6</accession>
<organism evidence="4 5">
    <name type="scientific">Azospirillum rugosum</name>
    <dbReference type="NCBI Taxonomy" id="416170"/>
    <lineage>
        <taxon>Bacteria</taxon>
        <taxon>Pseudomonadati</taxon>
        <taxon>Pseudomonadota</taxon>
        <taxon>Alphaproteobacteria</taxon>
        <taxon>Rhodospirillales</taxon>
        <taxon>Azospirillaceae</taxon>
        <taxon>Azospirillum</taxon>
    </lineage>
</organism>
<dbReference type="EC" id="1.14.19.-" evidence="4"/>
<feature type="region of interest" description="Disordered" evidence="1">
    <location>
        <begin position="1"/>
        <end position="31"/>
    </location>
</feature>